<dbReference type="Pfam" id="PF24395">
    <property type="entry name" value="OLD-like_TOPRIM_1"/>
    <property type="match status" value="1"/>
</dbReference>
<dbReference type="InterPro" id="IPR057056">
    <property type="entry name" value="OLD-like_TOPRIM_dom"/>
</dbReference>
<dbReference type="RefSeq" id="WP_163951762.1">
    <property type="nucleotide sequence ID" value="NZ_JAAFZH010000008.1"/>
</dbReference>
<organism evidence="3 4">
    <name type="scientific">Spirosoma terrae</name>
    <dbReference type="NCBI Taxonomy" id="1968276"/>
    <lineage>
        <taxon>Bacteria</taxon>
        <taxon>Pseudomonadati</taxon>
        <taxon>Bacteroidota</taxon>
        <taxon>Cytophagia</taxon>
        <taxon>Cytophagales</taxon>
        <taxon>Cytophagaceae</taxon>
        <taxon>Spirosoma</taxon>
    </lineage>
</organism>
<dbReference type="SUPFAM" id="SSF53271">
    <property type="entry name" value="PRTase-like"/>
    <property type="match status" value="1"/>
</dbReference>
<feature type="domain" description="OLD-like TOPRIM" evidence="2">
    <location>
        <begin position="304"/>
        <end position="465"/>
    </location>
</feature>
<name>A0A6L9LBX5_9BACT</name>
<keyword evidence="4" id="KW-1185">Reference proteome</keyword>
<dbReference type="CDD" id="cd06223">
    <property type="entry name" value="PRTases_typeI"/>
    <property type="match status" value="1"/>
</dbReference>
<accession>A0A6L9LBX5</accession>
<protein>
    <recommendedName>
        <fullName evidence="5">Phosphoribosyltransferase domain-containing protein</fullName>
    </recommendedName>
</protein>
<dbReference type="InterPro" id="IPR056920">
    <property type="entry name" value="PRTase-CE"/>
</dbReference>
<proteinExistence type="predicted"/>
<dbReference type="Pfam" id="PF24390">
    <property type="entry name" value="PRTase-CE"/>
    <property type="match status" value="1"/>
</dbReference>
<dbReference type="InterPro" id="IPR029057">
    <property type="entry name" value="PRTase-like"/>
</dbReference>
<sequence>MKYPQALTSKLDEIRSIVENWTIPIPFEEVVKWMMQFDNNDFELAYRIIKNLNIIGYEELKSALHIAYSKLERMSIDKGTKINSKNTLFAGIGDGGKSGAMIGYNFRISNELSEENFLDEDSFAHIEKGRIENLVLVDDIISTGNQAIKEIQKITETLIPLGVKNIFLLTAVGMKEGIKKVEKDTGAYVFSAFEYDTNDTIISFDSSFYDGLEFENRKNLKERLEYYGKICNPKSPLGYGGIGGLIVFFYNTPNSTIPHIWSTFNAWIPLFKRTLRINGIDSYYKQFDNLQSQKPKAKPGKEEITLFVEGKSEEIFFELILPKLKEAVNSDNITIISLGGNITEKLIENLNKSDTKYLFIIEDSPYASDTWAKRMEELFNNKPHIKIKPIIYYLDINAILGLETIKTSLKLPIIKEEDINSREAKKELEDLLFKSYAPPNRKRLLSALLRQYANNEELEKLISSISQALNKQVKKS</sequence>
<feature type="domain" description="PRTase-CE" evidence="1">
    <location>
        <begin position="31"/>
        <end position="273"/>
    </location>
</feature>
<evidence type="ECO:0000313" key="4">
    <source>
        <dbReference type="Proteomes" id="UP000474175"/>
    </source>
</evidence>
<gene>
    <name evidence="3" type="ORF">GK108_18455</name>
</gene>
<comment type="caution">
    <text evidence="3">The sequence shown here is derived from an EMBL/GenBank/DDBJ whole genome shotgun (WGS) entry which is preliminary data.</text>
</comment>
<dbReference type="InterPro" id="IPR000836">
    <property type="entry name" value="PRTase_dom"/>
</dbReference>
<dbReference type="AlphaFoldDB" id="A0A6L9LBX5"/>
<evidence type="ECO:0000259" key="1">
    <source>
        <dbReference type="Pfam" id="PF24390"/>
    </source>
</evidence>
<dbReference type="EMBL" id="JAAFZH010000008">
    <property type="protein sequence ID" value="NDU96872.1"/>
    <property type="molecule type" value="Genomic_DNA"/>
</dbReference>
<dbReference type="Proteomes" id="UP000474175">
    <property type="component" value="Unassembled WGS sequence"/>
</dbReference>
<evidence type="ECO:0008006" key="5">
    <source>
        <dbReference type="Google" id="ProtNLM"/>
    </source>
</evidence>
<evidence type="ECO:0000259" key="2">
    <source>
        <dbReference type="Pfam" id="PF24395"/>
    </source>
</evidence>
<reference evidence="3 4" key="1">
    <citation type="submission" date="2020-02" db="EMBL/GenBank/DDBJ databases">
        <title>Draft genome sequence of two Spirosoma agri KCTC 52727 and Spirosoma terrae KCTC 52035.</title>
        <authorList>
            <person name="Rojas J."/>
            <person name="Ambika Manirajan B."/>
            <person name="Suarez C."/>
            <person name="Ratering S."/>
            <person name="Schnell S."/>
        </authorList>
    </citation>
    <scope>NUCLEOTIDE SEQUENCE [LARGE SCALE GENOMIC DNA]</scope>
    <source>
        <strain evidence="3 4">KCTC 52035</strain>
    </source>
</reference>
<evidence type="ECO:0000313" key="3">
    <source>
        <dbReference type="EMBL" id="NDU96872.1"/>
    </source>
</evidence>